<proteinExistence type="predicted"/>
<keyword evidence="2" id="KW-1185">Reference proteome</keyword>
<sequence>MADPETNQDIPAMPCLPPHGRVDCNLCFEGKPVVFDKTKRTQGDWRITNNPLAWGSTSPDIVVLGFSKGPTQAGSLATTPHDKIAFKKGRGNVAKILAHLGLLPEVPEERRSQAVDAWIADPSGRFHFGSLVRCTVERFDRKSAGWKGSGGGMLDQFVALPFGHDVATRCATRFLGSLPETTKLIVMFGLGTALNYVDAAMKIVELARPGEWRKLNDVSYTDGRVVVVHVEHFASQGSLIPDWLGRTGKPRARLGRLAQESVQAALGREMFIL</sequence>
<dbReference type="EMBL" id="JAYGHX010000004">
    <property type="protein sequence ID" value="MEA5391202.1"/>
    <property type="molecule type" value="Genomic_DNA"/>
</dbReference>
<organism evidence="1 2">
    <name type="scientific">Cyanobium gracile UHCC 0139</name>
    <dbReference type="NCBI Taxonomy" id="3110308"/>
    <lineage>
        <taxon>Bacteria</taxon>
        <taxon>Bacillati</taxon>
        <taxon>Cyanobacteriota</taxon>
        <taxon>Cyanophyceae</taxon>
        <taxon>Synechococcales</taxon>
        <taxon>Prochlorococcaceae</taxon>
        <taxon>Cyanobium</taxon>
    </lineage>
</organism>
<dbReference type="RefSeq" id="WP_323305248.1">
    <property type="nucleotide sequence ID" value="NZ_JAYGHX010000004.1"/>
</dbReference>
<dbReference type="Proteomes" id="UP001304461">
    <property type="component" value="Unassembled WGS sequence"/>
</dbReference>
<evidence type="ECO:0000313" key="1">
    <source>
        <dbReference type="EMBL" id="MEA5391202.1"/>
    </source>
</evidence>
<comment type="caution">
    <text evidence="1">The sequence shown here is derived from an EMBL/GenBank/DDBJ whole genome shotgun (WGS) entry which is preliminary data.</text>
</comment>
<reference evidence="1 2" key="1">
    <citation type="submission" date="2023-12" db="EMBL/GenBank/DDBJ databases">
        <title>Baltic Sea Cyanobacteria.</title>
        <authorList>
            <person name="Delbaje E."/>
            <person name="Fewer D.P."/>
            <person name="Shishido T.K."/>
        </authorList>
    </citation>
    <scope>NUCLEOTIDE SEQUENCE [LARGE SCALE GENOMIC DNA]</scope>
    <source>
        <strain evidence="1 2">UHCC 0139</strain>
    </source>
</reference>
<protein>
    <recommendedName>
        <fullName evidence="3">Uracil-DNA glycosylase-like domain-containing protein</fullName>
    </recommendedName>
</protein>
<gene>
    <name evidence="1" type="ORF">VB738_07995</name>
</gene>
<accession>A0ABU5RTU7</accession>
<evidence type="ECO:0000313" key="2">
    <source>
        <dbReference type="Proteomes" id="UP001304461"/>
    </source>
</evidence>
<evidence type="ECO:0008006" key="3">
    <source>
        <dbReference type="Google" id="ProtNLM"/>
    </source>
</evidence>
<name>A0ABU5RTU7_9CYAN</name>